<accession>A0ABW5CZK7</accession>
<proteinExistence type="predicted"/>
<gene>
    <name evidence="1" type="ORF">ACFSKP_16410</name>
</gene>
<reference evidence="2" key="1">
    <citation type="journal article" date="2019" name="Int. J. Syst. Evol. Microbiol.">
        <title>The Global Catalogue of Microorganisms (GCM) 10K type strain sequencing project: providing services to taxonomists for standard genome sequencing and annotation.</title>
        <authorList>
            <consortium name="The Broad Institute Genomics Platform"/>
            <consortium name="The Broad Institute Genome Sequencing Center for Infectious Disease"/>
            <person name="Wu L."/>
            <person name="Ma J."/>
        </authorList>
    </citation>
    <scope>NUCLEOTIDE SEQUENCE [LARGE SCALE GENOMIC DNA]</scope>
    <source>
        <strain evidence="2">CGMCC 4.1782</strain>
    </source>
</reference>
<name>A0ABW5CZK7_9BACT</name>
<sequence>MKEERKGRVRKSTPLEANKEIDEKTIENIQRYGYRSREAIDKRLTELTKEWDIEKTLEVNASTLALTGLALGAFVNRRWFILPGVVASFLLQHGLQGWCPPLPLFRALKIRTRQEISEEVFALKAMRGDFKDLENKSPGELLQTVRS</sequence>
<dbReference type="Proteomes" id="UP001597374">
    <property type="component" value="Unassembled WGS sequence"/>
</dbReference>
<dbReference type="EMBL" id="JBHUIM010000002">
    <property type="protein sequence ID" value="MFD2247851.1"/>
    <property type="molecule type" value="Genomic_DNA"/>
</dbReference>
<evidence type="ECO:0000313" key="1">
    <source>
        <dbReference type="EMBL" id="MFD2247851.1"/>
    </source>
</evidence>
<protein>
    <submittedName>
        <fullName evidence="1">DUF2892 domain-containing protein</fullName>
    </submittedName>
</protein>
<dbReference type="RefSeq" id="WP_250431042.1">
    <property type="nucleotide sequence ID" value="NZ_JALPRR010000003.1"/>
</dbReference>
<dbReference type="Gene3D" id="6.10.140.1340">
    <property type="match status" value="1"/>
</dbReference>
<organism evidence="1 2">
    <name type="scientific">Pontibacter ruber</name>
    <dbReference type="NCBI Taxonomy" id="1343895"/>
    <lineage>
        <taxon>Bacteria</taxon>
        <taxon>Pseudomonadati</taxon>
        <taxon>Bacteroidota</taxon>
        <taxon>Cytophagia</taxon>
        <taxon>Cytophagales</taxon>
        <taxon>Hymenobacteraceae</taxon>
        <taxon>Pontibacter</taxon>
    </lineage>
</organism>
<keyword evidence="2" id="KW-1185">Reference proteome</keyword>
<comment type="caution">
    <text evidence="1">The sequence shown here is derived from an EMBL/GenBank/DDBJ whole genome shotgun (WGS) entry which is preliminary data.</text>
</comment>
<evidence type="ECO:0000313" key="2">
    <source>
        <dbReference type="Proteomes" id="UP001597374"/>
    </source>
</evidence>